<dbReference type="NCBIfam" id="TIGR00175">
    <property type="entry name" value="mito_nad_idh"/>
    <property type="match status" value="1"/>
</dbReference>
<dbReference type="GO" id="GO:0004449">
    <property type="term" value="F:isocitrate dehydrogenase (NAD+) activity"/>
    <property type="evidence" value="ECO:0007669"/>
    <property type="project" value="TreeGrafter"/>
</dbReference>
<evidence type="ECO:0000256" key="8">
    <source>
        <dbReference type="ARBA" id="ARBA00023027"/>
    </source>
</evidence>
<evidence type="ECO:0000259" key="9">
    <source>
        <dbReference type="SMART" id="SM01329"/>
    </source>
</evidence>
<reference evidence="10" key="1">
    <citation type="submission" date="2021-01" db="EMBL/GenBank/DDBJ databases">
        <authorList>
            <person name="Corre E."/>
            <person name="Pelletier E."/>
            <person name="Niang G."/>
            <person name="Scheremetjew M."/>
            <person name="Finn R."/>
            <person name="Kale V."/>
            <person name="Holt S."/>
            <person name="Cochrane G."/>
            <person name="Meng A."/>
            <person name="Brown T."/>
            <person name="Cohen L."/>
        </authorList>
    </citation>
    <scope>NUCLEOTIDE SEQUENCE</scope>
    <source>
        <strain evidence="10">SAG 11-49</strain>
    </source>
</reference>
<name>A0A7S0S8F4_9CHLO</name>
<dbReference type="GO" id="GO:0006102">
    <property type="term" value="P:isocitrate metabolic process"/>
    <property type="evidence" value="ECO:0007669"/>
    <property type="project" value="TreeGrafter"/>
</dbReference>
<comment type="similarity">
    <text evidence="3">Belongs to the isocitrate and isopropylmalate dehydrogenases family.</text>
</comment>
<keyword evidence="4" id="KW-0479">Metal-binding</keyword>
<evidence type="ECO:0000256" key="7">
    <source>
        <dbReference type="ARBA" id="ARBA00023002"/>
    </source>
</evidence>
<dbReference type="InterPro" id="IPR024084">
    <property type="entry name" value="IsoPropMal-DH-like_dom"/>
</dbReference>
<evidence type="ECO:0000256" key="5">
    <source>
        <dbReference type="ARBA" id="ARBA00022842"/>
    </source>
</evidence>
<dbReference type="EMBL" id="HBFB01038158">
    <property type="protein sequence ID" value="CAD8697307.1"/>
    <property type="molecule type" value="Transcribed_RNA"/>
</dbReference>
<accession>A0A7S0S8F4</accession>
<dbReference type="FunFam" id="3.40.718.10:FF:000003">
    <property type="entry name" value="Isocitrate dehydrogenase [NAD] subunit, mitochondrial"/>
    <property type="match status" value="1"/>
</dbReference>
<evidence type="ECO:0000313" key="10">
    <source>
        <dbReference type="EMBL" id="CAD8697307.1"/>
    </source>
</evidence>
<comment type="cofactor">
    <cofactor evidence="1">
        <name>Mn(2+)</name>
        <dbReference type="ChEBI" id="CHEBI:29035"/>
    </cofactor>
</comment>
<evidence type="ECO:0000256" key="4">
    <source>
        <dbReference type="ARBA" id="ARBA00022723"/>
    </source>
</evidence>
<dbReference type="GO" id="GO:0006099">
    <property type="term" value="P:tricarboxylic acid cycle"/>
    <property type="evidence" value="ECO:0007669"/>
    <property type="project" value="InterPro"/>
</dbReference>
<sequence>MLRQTSSLLGSALATAAPAFGAQQVATYSSKAFSATLFPGDGVGPEIAEAVKKMFQAAKVPVTWDEQHIGKTPDPRTNSMVTRENLESVLKHKVGLKGPMATPIGKGFRSLNLTLRKELDLYANVRPCFSLPGFKTRYDGVNLVTVRENTEGEYSGLEHEVVPGVVESLKIITRKASLRVAEFAFKYAKENNRQKVSAVHKANIMKKADGLFLECCREVREKYPEIKYDELIVDNACMQLVRDPTQFDVLVMPNLYGDIISDLCAGLIGGLGLTPSANIGLNNMCLAEAVHGTAPDIAGKDLANPTALALSGVMLLRHVGLTKEAENLQKAILAVIAEGRYRTRDLGGSSTTSDFTKAVCDKLD</sequence>
<dbReference type="SMART" id="SM01329">
    <property type="entry name" value="Iso_dh"/>
    <property type="match status" value="1"/>
</dbReference>
<comment type="cofactor">
    <cofactor evidence="2">
        <name>Mg(2+)</name>
        <dbReference type="ChEBI" id="CHEBI:18420"/>
    </cofactor>
</comment>
<organism evidence="10">
    <name type="scientific">Chlamydomonas leiostraca</name>
    <dbReference type="NCBI Taxonomy" id="1034604"/>
    <lineage>
        <taxon>Eukaryota</taxon>
        <taxon>Viridiplantae</taxon>
        <taxon>Chlorophyta</taxon>
        <taxon>core chlorophytes</taxon>
        <taxon>Chlorophyceae</taxon>
        <taxon>CS clade</taxon>
        <taxon>Chlamydomonadales</taxon>
        <taxon>Chlamydomonadaceae</taxon>
        <taxon>Chlamydomonas</taxon>
    </lineage>
</organism>
<keyword evidence="8" id="KW-0520">NAD</keyword>
<keyword evidence="7" id="KW-0560">Oxidoreductase</keyword>
<keyword evidence="5" id="KW-0460">Magnesium</keyword>
<dbReference type="Pfam" id="PF00180">
    <property type="entry name" value="Iso_dh"/>
    <property type="match status" value="1"/>
</dbReference>
<evidence type="ECO:0000256" key="2">
    <source>
        <dbReference type="ARBA" id="ARBA00001946"/>
    </source>
</evidence>
<dbReference type="SUPFAM" id="SSF53659">
    <property type="entry name" value="Isocitrate/Isopropylmalate dehydrogenase-like"/>
    <property type="match status" value="1"/>
</dbReference>
<dbReference type="GO" id="GO:0005739">
    <property type="term" value="C:mitochondrion"/>
    <property type="evidence" value="ECO:0007669"/>
    <property type="project" value="TreeGrafter"/>
</dbReference>
<dbReference type="PANTHER" id="PTHR11835:SF34">
    <property type="entry name" value="ISOCITRATE DEHYDROGENASE [NAD] SUBUNIT ALPHA, MITOCHONDRIAL"/>
    <property type="match status" value="1"/>
</dbReference>
<dbReference type="InterPro" id="IPR019818">
    <property type="entry name" value="IsoCit/isopropylmalate_DH_CS"/>
</dbReference>
<evidence type="ECO:0000256" key="3">
    <source>
        <dbReference type="ARBA" id="ARBA00007769"/>
    </source>
</evidence>
<proteinExistence type="inferred from homology"/>
<dbReference type="GO" id="GO:0000287">
    <property type="term" value="F:magnesium ion binding"/>
    <property type="evidence" value="ECO:0007669"/>
    <property type="project" value="InterPro"/>
</dbReference>
<keyword evidence="6" id="KW-0809">Transit peptide</keyword>
<dbReference type="AlphaFoldDB" id="A0A7S0S8F4"/>
<dbReference type="GO" id="GO:0051287">
    <property type="term" value="F:NAD binding"/>
    <property type="evidence" value="ECO:0007669"/>
    <property type="project" value="InterPro"/>
</dbReference>
<feature type="domain" description="Isopropylmalate dehydrogenase-like" evidence="9">
    <location>
        <begin position="34"/>
        <end position="359"/>
    </location>
</feature>
<dbReference type="PANTHER" id="PTHR11835">
    <property type="entry name" value="DECARBOXYLATING DEHYDROGENASES-ISOCITRATE, ISOPROPYLMALATE, TARTRATE"/>
    <property type="match status" value="1"/>
</dbReference>
<dbReference type="InterPro" id="IPR004434">
    <property type="entry name" value="Isocitrate_DH_NAD"/>
</dbReference>
<evidence type="ECO:0000256" key="6">
    <source>
        <dbReference type="ARBA" id="ARBA00022946"/>
    </source>
</evidence>
<evidence type="ECO:0000256" key="1">
    <source>
        <dbReference type="ARBA" id="ARBA00001936"/>
    </source>
</evidence>
<dbReference type="Gene3D" id="3.40.718.10">
    <property type="entry name" value="Isopropylmalate Dehydrogenase"/>
    <property type="match status" value="1"/>
</dbReference>
<protein>
    <recommendedName>
        <fullName evidence="9">Isopropylmalate dehydrogenase-like domain-containing protein</fullName>
    </recommendedName>
</protein>
<dbReference type="PROSITE" id="PS00470">
    <property type="entry name" value="IDH_IMDH"/>
    <property type="match status" value="1"/>
</dbReference>
<gene>
    <name evidence="10" type="ORF">CLEI1391_LOCUS21494</name>
</gene>